<protein>
    <submittedName>
        <fullName evidence="1">L-rhamnose mutarotase</fullName>
    </submittedName>
</protein>
<name>A0ABW4FN27_9PSEU</name>
<dbReference type="Proteomes" id="UP001597145">
    <property type="component" value="Unassembled WGS sequence"/>
</dbReference>
<sequence length="115" mass="12868">MRVALHSVIADGQEGGYEEAHVRIPDDLVASFARVGIHEWTIWRSGRHLFHLVDCDDFAEAMRVLQDDPANQRWQAFIGPFVDRFENTAGGVADEAAHMVLGEVWTLSRQAAGPR</sequence>
<keyword evidence="2" id="KW-1185">Reference proteome</keyword>
<accession>A0ABW4FN27</accession>
<dbReference type="InterPro" id="IPR011008">
    <property type="entry name" value="Dimeric_a/b-barrel"/>
</dbReference>
<comment type="caution">
    <text evidence="1">The sequence shown here is derived from an EMBL/GenBank/DDBJ whole genome shotgun (WGS) entry which is preliminary data.</text>
</comment>
<organism evidence="1 2">
    <name type="scientific">Pseudonocardia aurantiaca</name>
    <dbReference type="NCBI Taxonomy" id="75290"/>
    <lineage>
        <taxon>Bacteria</taxon>
        <taxon>Bacillati</taxon>
        <taxon>Actinomycetota</taxon>
        <taxon>Actinomycetes</taxon>
        <taxon>Pseudonocardiales</taxon>
        <taxon>Pseudonocardiaceae</taxon>
        <taxon>Pseudonocardia</taxon>
    </lineage>
</organism>
<evidence type="ECO:0000313" key="2">
    <source>
        <dbReference type="Proteomes" id="UP001597145"/>
    </source>
</evidence>
<proteinExistence type="predicted"/>
<dbReference type="Gene3D" id="3.30.70.100">
    <property type="match status" value="1"/>
</dbReference>
<dbReference type="SUPFAM" id="SSF54909">
    <property type="entry name" value="Dimeric alpha+beta barrel"/>
    <property type="match status" value="1"/>
</dbReference>
<dbReference type="Pfam" id="PF05336">
    <property type="entry name" value="rhaM"/>
    <property type="match status" value="1"/>
</dbReference>
<reference evidence="2" key="1">
    <citation type="journal article" date="2019" name="Int. J. Syst. Evol. Microbiol.">
        <title>The Global Catalogue of Microorganisms (GCM) 10K type strain sequencing project: providing services to taxonomists for standard genome sequencing and annotation.</title>
        <authorList>
            <consortium name="The Broad Institute Genomics Platform"/>
            <consortium name="The Broad Institute Genome Sequencing Center for Infectious Disease"/>
            <person name="Wu L."/>
            <person name="Ma J."/>
        </authorList>
    </citation>
    <scope>NUCLEOTIDE SEQUENCE [LARGE SCALE GENOMIC DNA]</scope>
    <source>
        <strain evidence="2">JCM 12165</strain>
    </source>
</reference>
<dbReference type="RefSeq" id="WP_343971122.1">
    <property type="nucleotide sequence ID" value="NZ_BAAAJG010000002.1"/>
</dbReference>
<dbReference type="EMBL" id="JBHUCP010000009">
    <property type="protein sequence ID" value="MFD1530996.1"/>
    <property type="molecule type" value="Genomic_DNA"/>
</dbReference>
<gene>
    <name evidence="1" type="ORF">ACFSCY_16255</name>
</gene>
<evidence type="ECO:0000313" key="1">
    <source>
        <dbReference type="EMBL" id="MFD1530996.1"/>
    </source>
</evidence>
<dbReference type="InterPro" id="IPR008000">
    <property type="entry name" value="Rham/fucose_mutarotase"/>
</dbReference>